<sequence length="236" mass="27433">MTVEALKDSMEVSLARTEEEAKAYWNTLSAYEQELLETSDEELNNESKFFGRLFRRIFSRTDKSLKWIDKYDDRKHSYRRGGACGPWVCGYILYVNQGKDKYDFFYNNASSFGEFGILNFALRLFGRPMTPGEMGWTMPIASNGKIWINPALCFADLFAYDQIKHYKKPAIRLCGSGGQLHWTLAYGAKQTGSWFWRNYYFLQIDNGAKVGVPGDKKNGGNYTKVDWWNPWLMVWD</sequence>
<dbReference type="STRING" id="709991.Odosp_1148"/>
<reference evidence="1 2" key="1">
    <citation type="journal article" date="2011" name="Stand. Genomic Sci.">
        <title>Complete genome sequence of Odoribacter splanchnicus type strain (1651/6).</title>
        <authorList>
            <consortium name="US DOE Joint Genome Institute (JGI-PGF)"/>
            <person name="Goker M."/>
            <person name="Gronow S."/>
            <person name="Zeytun A."/>
            <person name="Nolan M."/>
            <person name="Lucas S."/>
            <person name="Lapidus A."/>
            <person name="Hammon N."/>
            <person name="Deshpande S."/>
            <person name="Cheng J.F."/>
            <person name="Pitluck S."/>
            <person name="Liolios K."/>
            <person name="Pagani I."/>
            <person name="Ivanova N."/>
            <person name="Mavromatis K."/>
            <person name="Ovchinikova G."/>
            <person name="Pati A."/>
            <person name="Tapia R."/>
            <person name="Han C."/>
            <person name="Goodwin L."/>
            <person name="Chen A."/>
            <person name="Palaniappan K."/>
            <person name="Land M."/>
            <person name="Hauser L."/>
            <person name="Jeffries C.D."/>
            <person name="Brambilla E.M."/>
            <person name="Rohde M."/>
            <person name="Detter J.C."/>
            <person name="Woyke T."/>
            <person name="Bristow J."/>
            <person name="Markowitz V."/>
            <person name="Hugenholtz P."/>
            <person name="Eisen J.A."/>
            <person name="Kyrpides N.C."/>
            <person name="Klenk H.P."/>
        </authorList>
    </citation>
    <scope>NUCLEOTIDE SEQUENCE [LARGE SCALE GENOMIC DNA]</scope>
    <source>
        <strain evidence="2">ATCC 29572 / DSM 20712 / JCM 15291 / NCTC 10825 / 1651/6</strain>
    </source>
</reference>
<dbReference type="Proteomes" id="UP000006657">
    <property type="component" value="Chromosome"/>
</dbReference>
<dbReference type="AlphaFoldDB" id="F9ZAW0"/>
<dbReference type="BioCyc" id="OSPL709991:G1GRN-1156-MONOMER"/>
<gene>
    <name evidence="1" type="ordered locus">Odosp_1148</name>
</gene>
<dbReference type="eggNOG" id="ENOG5033U66">
    <property type="taxonomic scope" value="Bacteria"/>
</dbReference>
<dbReference type="PaxDb" id="709991-Odosp_1148"/>
<organism evidence="1 2">
    <name type="scientific">Odoribacter splanchnicus (strain ATCC 29572 / DSM 20712 / CIP 104287 / JCM 15291 / NCTC 10825 / 1651/6)</name>
    <name type="common">Bacteroides splanchnicus</name>
    <dbReference type="NCBI Taxonomy" id="709991"/>
    <lineage>
        <taxon>Bacteria</taxon>
        <taxon>Pseudomonadati</taxon>
        <taxon>Bacteroidota</taxon>
        <taxon>Bacteroidia</taxon>
        <taxon>Bacteroidales</taxon>
        <taxon>Odoribacteraceae</taxon>
        <taxon>Odoribacter</taxon>
    </lineage>
</organism>
<accession>F9ZAW0</accession>
<dbReference type="HOGENOM" id="CLU_1174468_0_0_10"/>
<dbReference type="KEGG" id="osp:Odosp_1148"/>
<evidence type="ECO:0000313" key="1">
    <source>
        <dbReference type="EMBL" id="ADY32209.1"/>
    </source>
</evidence>
<keyword evidence="2" id="KW-1185">Reference proteome</keyword>
<name>F9ZAW0_ODOSD</name>
<dbReference type="EMBL" id="CP002544">
    <property type="protein sequence ID" value="ADY32209.1"/>
    <property type="molecule type" value="Genomic_DNA"/>
</dbReference>
<protein>
    <submittedName>
        <fullName evidence="1">Uncharacterized protein</fullName>
    </submittedName>
</protein>
<proteinExistence type="predicted"/>
<evidence type="ECO:0000313" key="2">
    <source>
        <dbReference type="Proteomes" id="UP000006657"/>
    </source>
</evidence>